<keyword evidence="4" id="KW-1185">Reference proteome</keyword>
<keyword evidence="1" id="KW-0378">Hydrolase</keyword>
<evidence type="ECO:0000313" key="4">
    <source>
        <dbReference type="Proteomes" id="UP001276659"/>
    </source>
</evidence>
<organism evidence="3 4">
    <name type="scientific">Lepraria neglecta</name>
    <dbReference type="NCBI Taxonomy" id="209136"/>
    <lineage>
        <taxon>Eukaryota</taxon>
        <taxon>Fungi</taxon>
        <taxon>Dikarya</taxon>
        <taxon>Ascomycota</taxon>
        <taxon>Pezizomycotina</taxon>
        <taxon>Lecanoromycetes</taxon>
        <taxon>OSLEUM clade</taxon>
        <taxon>Lecanoromycetidae</taxon>
        <taxon>Lecanorales</taxon>
        <taxon>Lecanorineae</taxon>
        <taxon>Stereocaulaceae</taxon>
        <taxon>Lepraria</taxon>
    </lineage>
</organism>
<evidence type="ECO:0008006" key="5">
    <source>
        <dbReference type="Google" id="ProtNLM"/>
    </source>
</evidence>
<evidence type="ECO:0000256" key="1">
    <source>
        <dbReference type="ARBA" id="ARBA00022801"/>
    </source>
</evidence>
<dbReference type="PANTHER" id="PTHR24185:SF1">
    <property type="entry name" value="CALCIUM-INDEPENDENT PHOSPHOLIPASE A2-GAMMA"/>
    <property type="match status" value="1"/>
</dbReference>
<evidence type="ECO:0000313" key="3">
    <source>
        <dbReference type="EMBL" id="KAK3172747.1"/>
    </source>
</evidence>
<dbReference type="EMBL" id="JASNWA010000007">
    <property type="protein sequence ID" value="KAK3172747.1"/>
    <property type="molecule type" value="Genomic_DNA"/>
</dbReference>
<proteinExistence type="predicted"/>
<accession>A0AAD9ZAJ4</accession>
<dbReference type="Proteomes" id="UP001276659">
    <property type="component" value="Unassembled WGS sequence"/>
</dbReference>
<evidence type="ECO:0000256" key="2">
    <source>
        <dbReference type="ARBA" id="ARBA00022963"/>
    </source>
</evidence>
<dbReference type="GO" id="GO:0016042">
    <property type="term" value="P:lipid catabolic process"/>
    <property type="evidence" value="ECO:0007669"/>
    <property type="project" value="UniProtKB-KW"/>
</dbReference>
<dbReference type="GO" id="GO:0016020">
    <property type="term" value="C:membrane"/>
    <property type="evidence" value="ECO:0007669"/>
    <property type="project" value="TreeGrafter"/>
</dbReference>
<dbReference type="GO" id="GO:0019369">
    <property type="term" value="P:arachidonate metabolic process"/>
    <property type="evidence" value="ECO:0007669"/>
    <property type="project" value="TreeGrafter"/>
</dbReference>
<keyword evidence="2" id="KW-0442">Lipid degradation</keyword>
<keyword evidence="2" id="KW-0443">Lipid metabolism</keyword>
<reference evidence="3" key="1">
    <citation type="submission" date="2022-11" db="EMBL/GenBank/DDBJ databases">
        <title>Chromosomal genome sequence assembly and mating type (MAT) locus characterization of the leprose asexual lichenized fungus Lepraria neglecta (Nyl.) Erichsen.</title>
        <authorList>
            <person name="Allen J.L."/>
            <person name="Pfeffer B."/>
        </authorList>
    </citation>
    <scope>NUCLEOTIDE SEQUENCE</scope>
    <source>
        <strain evidence="3">Allen 5258</strain>
    </source>
</reference>
<dbReference type="AlphaFoldDB" id="A0AAD9ZAJ4"/>
<gene>
    <name evidence="3" type="ORF">OEA41_006071</name>
</gene>
<protein>
    <recommendedName>
        <fullName evidence="5">PNPLA domain-containing protein</fullName>
    </recommendedName>
</protein>
<dbReference type="GO" id="GO:0047499">
    <property type="term" value="F:calcium-independent phospholipase A2 activity"/>
    <property type="evidence" value="ECO:0007669"/>
    <property type="project" value="TreeGrafter"/>
</dbReference>
<dbReference type="PANTHER" id="PTHR24185">
    <property type="entry name" value="CALCIUM-INDEPENDENT PHOSPHOLIPASE A2-GAMMA"/>
    <property type="match status" value="1"/>
</dbReference>
<name>A0AAD9ZAJ4_9LECA</name>
<sequence length="402" mass="45712">MNWTVEKAMHEFESLSSAAFSKREWLKVPIFRHGAQLLYSHRFKSEGIDGSLQKAFGQGYLFGNSYSSTEKVKVGVVAAVPGGRRPYLFSNYSRNSTGQDTGYLVREDDPKDDLKIWEASEYFGSSNLFEPYFHERTKQQYIDGALNRNNPVQILEEERRAIWSDKTPPDIMLSIGTGIQADMGGTTKSAGKRLKTAKKLIPKGLRGKIAVGLDMVQSTLDCDRQLDEFVSSTKWDSHLSSVCHRLDIGLHGRPPNLDDVDSIPLLKHQDLYLRQEPGVYLNKDYKSAHKHVRVVAKRLIAALFYFELTSLKDGKCAGVLHCRLSSAMRDQFRHLLSAGPAFRVCHRVSGKGWMIHDLEPDFDAHNFSSKIEFEERSDRRAIEIHMPRWSSWERISGFTAPQ</sequence>
<comment type="caution">
    <text evidence="3">The sequence shown here is derived from an EMBL/GenBank/DDBJ whole genome shotgun (WGS) entry which is preliminary data.</text>
</comment>
<dbReference type="Gene3D" id="3.40.1090.10">
    <property type="entry name" value="Cytosolic phospholipase A2 catalytic domain"/>
    <property type="match status" value="1"/>
</dbReference>